<reference evidence="3" key="1">
    <citation type="journal article" date="2019" name="Int. J. Syst. Evol. Microbiol.">
        <title>The Global Catalogue of Microorganisms (GCM) 10K type strain sequencing project: providing services to taxonomists for standard genome sequencing and annotation.</title>
        <authorList>
            <consortium name="The Broad Institute Genomics Platform"/>
            <consortium name="The Broad Institute Genome Sequencing Center for Infectious Disease"/>
            <person name="Wu L."/>
            <person name="Ma J."/>
        </authorList>
    </citation>
    <scope>NUCLEOTIDE SEQUENCE [LARGE SCALE GENOMIC DNA]</scope>
    <source>
        <strain evidence="3">JCM 18127</strain>
    </source>
</reference>
<keyword evidence="3" id="KW-1185">Reference proteome</keyword>
<keyword evidence="1" id="KW-1133">Transmembrane helix</keyword>
<evidence type="ECO:0008006" key="4">
    <source>
        <dbReference type="Google" id="ProtNLM"/>
    </source>
</evidence>
<feature type="transmembrane region" description="Helical" evidence="1">
    <location>
        <begin position="128"/>
        <end position="146"/>
    </location>
</feature>
<evidence type="ECO:0000313" key="3">
    <source>
        <dbReference type="Proteomes" id="UP001500621"/>
    </source>
</evidence>
<feature type="transmembrane region" description="Helical" evidence="1">
    <location>
        <begin position="166"/>
        <end position="186"/>
    </location>
</feature>
<protein>
    <recommendedName>
        <fullName evidence="4">DUF2975 domain-containing protein</fullName>
    </recommendedName>
</protein>
<feature type="transmembrane region" description="Helical" evidence="1">
    <location>
        <begin position="28"/>
        <end position="46"/>
    </location>
</feature>
<evidence type="ECO:0000313" key="2">
    <source>
        <dbReference type="EMBL" id="GAA4671697.1"/>
    </source>
</evidence>
<sequence length="196" mass="20418">MGEGDLVDAPKKYPHADLAAASEAVARGWALLVGVGAALALPAVYLTRDDGDEYADDLNNPATLFSTIPRVVFRSVDAFQRTGSGNLDLKLVLLRIALMLTLVGLLVAAVLAVRWIARGSLESVPAAVRVLTGLSLIVSSVLAALVCGQIERPDEDGLGLVLGVDAGGGLLMALFCAAVLLASVVGHRWSIAQRHE</sequence>
<organism evidence="2 3">
    <name type="scientific">Nocardioides nanhaiensis</name>
    <dbReference type="NCBI Taxonomy" id="1476871"/>
    <lineage>
        <taxon>Bacteria</taxon>
        <taxon>Bacillati</taxon>
        <taxon>Actinomycetota</taxon>
        <taxon>Actinomycetes</taxon>
        <taxon>Propionibacteriales</taxon>
        <taxon>Nocardioidaceae</taxon>
        <taxon>Nocardioides</taxon>
    </lineage>
</organism>
<evidence type="ECO:0000256" key="1">
    <source>
        <dbReference type="SAM" id="Phobius"/>
    </source>
</evidence>
<comment type="caution">
    <text evidence="2">The sequence shown here is derived from an EMBL/GenBank/DDBJ whole genome shotgun (WGS) entry which is preliminary data.</text>
</comment>
<dbReference type="Proteomes" id="UP001500621">
    <property type="component" value="Unassembled WGS sequence"/>
</dbReference>
<keyword evidence="1" id="KW-0472">Membrane</keyword>
<gene>
    <name evidence="2" type="ORF">GCM10023226_05390</name>
</gene>
<proteinExistence type="predicted"/>
<keyword evidence="1" id="KW-0812">Transmembrane</keyword>
<name>A0ABP8VSV2_9ACTN</name>
<feature type="transmembrane region" description="Helical" evidence="1">
    <location>
        <begin position="92"/>
        <end position="116"/>
    </location>
</feature>
<dbReference type="EMBL" id="BAABIM010000001">
    <property type="protein sequence ID" value="GAA4671697.1"/>
    <property type="molecule type" value="Genomic_DNA"/>
</dbReference>
<accession>A0ABP8VSV2</accession>